<sequence>MSYSSNLEEGSHLSFGVKSFHICITSSQNCDFSILFSEFWNYSLKASIMFHKKLDSFQFFPFFPHMLFFLFALRFLNPDEIHNISGASLTNKFGCETKENTEFTQSAPNDIYVNCDNANNGVTCRNCIFTNIDCTVLMYIRYGAFCKLRNITINRGKATTINCITVEAVKDKPIGTICEIIDLYITDFLITGRSDAYSGLLFLESQNIDLQNYHAIYTNPANSRPGLYVSAQTNESCNIQNINCYNMTTYGTSKAISAITILPSCRLTLSGTYFENCMIGSNSLEYFYVKGGYDSAIRNLTFKNYNKPTQAFIKIDIPVSDNKEFIFDGFHFEDITNDYASGTAGINLVNKDSYTTISMNDCSFIQCIGSEKGPFYIDSTFTSLTSFSCLKSNIIGKTGRSNTNSENVHGFIIEKDIELLFEDCIFNKLNSNLDGLFLFRQISNKDIAFYNCTIINSEHYNCISVHADNFIGKVILGIKWDKCTILGSPKRFISSNKYSNLEILNSCFENNQLFTNVNSFNIFEVSNIENSHISIENSSFSNLNTKNGNVLTLSGINSHISIDNSTFFNVQTNDGCFILTTGVNINIDGCIFTEKNFIRQNEVSQVEYHLHITNSSLTNLIASGSTVFLASMIYTTSKEIIFENLTVRHDDSGTAPNLICTNDKPVSLIVRNLRTYNMRTLKQSPNLASALNFSVPNGEFIIEDCIIESCLSVDHSHPYFYVRGTKNSVIRNITFKTNSVNKELIKIDIPVSDNKEFIFDGFHFEDITNDYASGTAGINLVNKDSYTTISMNDCSFIQCINSDKGPFYIDSTFTSLTLFSCFNTSIIGKTERNTANNNQNVHGFNIQKNIELHFENCKFEKIINNDHGVFKLDAVTNKRFSLLSCSISSCQVVSLLYFTINGYNGQILFDNVIVNSIKILANYRLLGSQNINIFTIRDSIFQDFIMDSSVTSYNGLDMRAENSIIEMDNLTVKNYQISSGALLYFDYTNVNIHNSNFDTISSLFGVLQNYIENYKYSLHISSTTFTNFKVTHEDERYISLIHATGQQATIENVHIRYSDEAISNPVIYTEEKVTTMLITNLSTYNIKCKSSRPALEFIGSTDCNIIIEDCYFENCLQGDQSITYCNIKTNGASTFQNITFKNYHSNDELVKIEVALSETQKYYFENWNFINCNSAYDKGAIGVLLANPSFDSYHFEGCSFIGCYGENGIYKLLSNTTLNSLTFSHCYFECSISAIDTNHGIIIEKDMISISIKDCEFHHFKKRGSILFDFESIRTGTFLFENNNISNFKGGVILNLHNFVEKIEIAECNFENVIIDSNNMDSSNLFNFQSAPNIEFSKCLMNDINFEQAKSDQILDDHITNQITIFSSPKNDAAFLLSNVSFNNIEVESIYSCENTVSFISENCSFSHIIGQIIHIIIPESESESKSKDIQIHIISTQFINTNSEGAIYHISNQNEKFILEDCLFDQCSGPNYFCFYLQFSTFESFEFHNIAIQNIHFQEETISSTSNIYSSYLSIKDPNHQEIVFQKLHFQNNEGNYLYGGGIGFYIEGLQSMTFEECLFHDNYQGQSLSERPLPYGFQTAENENENNIESTPNKYNSGDGGAIQIGYSKETSNVALKFISCNFTNNQAFRHGGALAIQTLQNVLIENCIFENNQAHIIKSENYFDHNGNNNIHFFHENIYENSNLGYGGAIYIDPLFDYEDLSAPQRMKEAIISNCQFLDNKADEGNCIYIHSSTADIPFKLINNIFIDGESQIGSIIYSDTHNVLFLDDNTFNIFDGVSKIKYRYELPTET</sequence>
<comment type="caution">
    <text evidence="1">The sequence shown here is derived from an EMBL/GenBank/DDBJ whole genome shotgun (WGS) entry which is preliminary data.</text>
</comment>
<dbReference type="Proteomes" id="UP000179807">
    <property type="component" value="Unassembled WGS sequence"/>
</dbReference>
<dbReference type="RefSeq" id="XP_068368371.1">
    <property type="nucleotide sequence ID" value="XM_068497713.1"/>
</dbReference>
<dbReference type="GeneID" id="94832417"/>
<dbReference type="InterPro" id="IPR011050">
    <property type="entry name" value="Pectin_lyase_fold/virulence"/>
</dbReference>
<organism evidence="1 2">
    <name type="scientific">Tritrichomonas foetus</name>
    <dbReference type="NCBI Taxonomy" id="1144522"/>
    <lineage>
        <taxon>Eukaryota</taxon>
        <taxon>Metamonada</taxon>
        <taxon>Parabasalia</taxon>
        <taxon>Tritrichomonadida</taxon>
        <taxon>Tritrichomonadidae</taxon>
        <taxon>Tritrichomonas</taxon>
    </lineage>
</organism>
<accession>A0A1J4KVH1</accession>
<dbReference type="PANTHER" id="PTHR31318">
    <property type="entry name" value="EXPRESSED PROTEIN-RELATED"/>
    <property type="match status" value="1"/>
</dbReference>
<evidence type="ECO:0000313" key="2">
    <source>
        <dbReference type="Proteomes" id="UP000179807"/>
    </source>
</evidence>
<protein>
    <recommendedName>
        <fullName evidence="3">Right handed beta helix domain-containing protein</fullName>
    </recommendedName>
</protein>
<dbReference type="EMBL" id="MLAK01000250">
    <property type="protein sequence ID" value="OHT15235.1"/>
    <property type="molecule type" value="Genomic_DNA"/>
</dbReference>
<evidence type="ECO:0008006" key="3">
    <source>
        <dbReference type="Google" id="ProtNLM"/>
    </source>
</evidence>
<dbReference type="VEuPathDB" id="TrichDB:TRFO_14262"/>
<name>A0A1J4KVH1_9EUKA</name>
<dbReference type="SMART" id="SM00710">
    <property type="entry name" value="PbH1"/>
    <property type="match status" value="9"/>
</dbReference>
<evidence type="ECO:0000313" key="1">
    <source>
        <dbReference type="EMBL" id="OHT15235.1"/>
    </source>
</evidence>
<dbReference type="InterPro" id="IPR006626">
    <property type="entry name" value="PbH1"/>
</dbReference>
<reference evidence="1" key="1">
    <citation type="submission" date="2016-10" db="EMBL/GenBank/DDBJ databases">
        <authorList>
            <person name="Benchimol M."/>
            <person name="Almeida L.G."/>
            <person name="Vasconcelos A.T."/>
            <person name="Perreira-Neves A."/>
            <person name="Rosa I.A."/>
            <person name="Tasca T."/>
            <person name="Bogo M.R."/>
            <person name="de Souza W."/>
        </authorList>
    </citation>
    <scope>NUCLEOTIDE SEQUENCE [LARGE SCALE GENOMIC DNA]</scope>
    <source>
        <strain evidence="1">K</strain>
    </source>
</reference>
<dbReference type="SUPFAM" id="SSF51126">
    <property type="entry name" value="Pectin lyase-like"/>
    <property type="match status" value="2"/>
</dbReference>
<gene>
    <name evidence="1" type="ORF">TRFO_14262</name>
</gene>
<keyword evidence="2" id="KW-1185">Reference proteome</keyword>
<proteinExistence type="predicted"/>